<dbReference type="Pfam" id="PF00211">
    <property type="entry name" value="Guanylate_cyc"/>
    <property type="match status" value="1"/>
</dbReference>
<dbReference type="GO" id="GO:0046872">
    <property type="term" value="F:metal ion binding"/>
    <property type="evidence" value="ECO:0007669"/>
    <property type="project" value="UniProtKB-KW"/>
</dbReference>
<feature type="transmembrane region" description="Helical" evidence="12">
    <location>
        <begin position="127"/>
        <end position="146"/>
    </location>
</feature>
<feature type="transmembrane region" description="Helical" evidence="12">
    <location>
        <begin position="208"/>
        <end position="227"/>
    </location>
</feature>
<keyword evidence="6" id="KW-0547">Nucleotide-binding</keyword>
<feature type="domain" description="Guanylate cyclase" evidence="13">
    <location>
        <begin position="333"/>
        <end position="470"/>
    </location>
</feature>
<evidence type="ECO:0000256" key="8">
    <source>
        <dbReference type="ARBA" id="ARBA00022842"/>
    </source>
</evidence>
<dbReference type="GO" id="GO:0009190">
    <property type="term" value="P:cyclic nucleotide biosynthetic process"/>
    <property type="evidence" value="ECO:0007669"/>
    <property type="project" value="InterPro"/>
</dbReference>
<dbReference type="SMART" id="SM00044">
    <property type="entry name" value="CYCc"/>
    <property type="match status" value="1"/>
</dbReference>
<keyword evidence="4 12" id="KW-0812">Transmembrane</keyword>
<comment type="caution">
    <text evidence="14">The sequence shown here is derived from an EMBL/GenBank/DDBJ whole genome shotgun (WGS) entry which is preliminary data.</text>
</comment>
<dbReference type="InterPro" id="IPR029787">
    <property type="entry name" value="Nucleotide_cyclase"/>
</dbReference>
<feature type="transmembrane region" description="Helical" evidence="12">
    <location>
        <begin position="247"/>
        <end position="264"/>
    </location>
</feature>
<dbReference type="InterPro" id="IPR001054">
    <property type="entry name" value="A/G_cyclase"/>
</dbReference>
<evidence type="ECO:0000256" key="5">
    <source>
        <dbReference type="ARBA" id="ARBA00022723"/>
    </source>
</evidence>
<comment type="catalytic activity">
    <reaction evidence="1">
        <text>ATP = 3',5'-cyclic AMP + diphosphate</text>
        <dbReference type="Rhea" id="RHEA:15389"/>
        <dbReference type="ChEBI" id="CHEBI:30616"/>
        <dbReference type="ChEBI" id="CHEBI:33019"/>
        <dbReference type="ChEBI" id="CHEBI:58165"/>
        <dbReference type="EC" id="4.6.1.1"/>
    </reaction>
</comment>
<proteinExistence type="predicted"/>
<evidence type="ECO:0000256" key="7">
    <source>
        <dbReference type="ARBA" id="ARBA00022840"/>
    </source>
</evidence>
<keyword evidence="7" id="KW-0067">ATP-binding</keyword>
<dbReference type="GO" id="GO:0007189">
    <property type="term" value="P:adenylate cyclase-activating G protein-coupled receptor signaling pathway"/>
    <property type="evidence" value="ECO:0007669"/>
    <property type="project" value="TreeGrafter"/>
</dbReference>
<feature type="transmembrane region" description="Helical" evidence="12">
    <location>
        <begin position="74"/>
        <end position="100"/>
    </location>
</feature>
<reference evidence="14 15" key="1">
    <citation type="journal article" date="2024" name="BMC Genomics">
        <title>De novo assembly and annotation of Popillia japonica's genome with initial clues to its potential as an invasive pest.</title>
        <authorList>
            <person name="Cucini C."/>
            <person name="Boschi S."/>
            <person name="Funari R."/>
            <person name="Cardaioli E."/>
            <person name="Iannotti N."/>
            <person name="Marturano G."/>
            <person name="Paoli F."/>
            <person name="Bruttini M."/>
            <person name="Carapelli A."/>
            <person name="Frati F."/>
            <person name="Nardi F."/>
        </authorList>
    </citation>
    <scope>NUCLEOTIDE SEQUENCE [LARGE SCALE GENOMIC DNA]</scope>
    <source>
        <strain evidence="14">DMR45628</strain>
    </source>
</reference>
<organism evidence="14 15">
    <name type="scientific">Popillia japonica</name>
    <name type="common">Japanese beetle</name>
    <dbReference type="NCBI Taxonomy" id="7064"/>
    <lineage>
        <taxon>Eukaryota</taxon>
        <taxon>Metazoa</taxon>
        <taxon>Ecdysozoa</taxon>
        <taxon>Arthropoda</taxon>
        <taxon>Hexapoda</taxon>
        <taxon>Insecta</taxon>
        <taxon>Pterygota</taxon>
        <taxon>Neoptera</taxon>
        <taxon>Endopterygota</taxon>
        <taxon>Coleoptera</taxon>
        <taxon>Polyphaga</taxon>
        <taxon>Scarabaeiformia</taxon>
        <taxon>Scarabaeidae</taxon>
        <taxon>Rutelinae</taxon>
        <taxon>Popillia</taxon>
    </lineage>
</organism>
<keyword evidence="10 12" id="KW-0472">Membrane</keyword>
<comment type="subcellular location">
    <subcellularLocation>
        <location evidence="2">Membrane</location>
        <topology evidence="2">Multi-pass membrane protein</topology>
    </subcellularLocation>
</comment>
<dbReference type="GO" id="GO:0005886">
    <property type="term" value="C:plasma membrane"/>
    <property type="evidence" value="ECO:0007669"/>
    <property type="project" value="TreeGrafter"/>
</dbReference>
<evidence type="ECO:0000256" key="6">
    <source>
        <dbReference type="ARBA" id="ARBA00022741"/>
    </source>
</evidence>
<evidence type="ECO:0000256" key="11">
    <source>
        <dbReference type="ARBA" id="ARBA00023239"/>
    </source>
</evidence>
<feature type="transmembrane region" description="Helical" evidence="12">
    <location>
        <begin position="48"/>
        <end position="68"/>
    </location>
</feature>
<evidence type="ECO:0000256" key="10">
    <source>
        <dbReference type="ARBA" id="ARBA00023136"/>
    </source>
</evidence>
<dbReference type="Proteomes" id="UP001458880">
    <property type="component" value="Unassembled WGS sequence"/>
</dbReference>
<evidence type="ECO:0000256" key="4">
    <source>
        <dbReference type="ARBA" id="ARBA00022692"/>
    </source>
</evidence>
<evidence type="ECO:0000313" key="14">
    <source>
        <dbReference type="EMBL" id="KAK9693481.1"/>
    </source>
</evidence>
<dbReference type="EC" id="4.6.1.1" evidence="3"/>
<gene>
    <name evidence="14" type="ORF">QE152_g34157</name>
</gene>
<dbReference type="AlphaFoldDB" id="A0AAW1ITW2"/>
<dbReference type="Gene3D" id="3.30.70.1230">
    <property type="entry name" value="Nucleotide cyclase"/>
    <property type="match status" value="1"/>
</dbReference>
<keyword evidence="15" id="KW-1185">Reference proteome</keyword>
<evidence type="ECO:0000256" key="1">
    <source>
        <dbReference type="ARBA" id="ARBA00001593"/>
    </source>
</evidence>
<evidence type="ECO:0000256" key="9">
    <source>
        <dbReference type="ARBA" id="ARBA00022989"/>
    </source>
</evidence>
<dbReference type="SUPFAM" id="SSF55073">
    <property type="entry name" value="Nucleotide cyclase"/>
    <property type="match status" value="1"/>
</dbReference>
<name>A0AAW1ITW2_POPJA</name>
<dbReference type="GO" id="GO:0035556">
    <property type="term" value="P:intracellular signal transduction"/>
    <property type="evidence" value="ECO:0007669"/>
    <property type="project" value="InterPro"/>
</dbReference>
<keyword evidence="8" id="KW-0460">Magnesium</keyword>
<dbReference type="EMBL" id="JASPKY010000541">
    <property type="protein sequence ID" value="KAK9693481.1"/>
    <property type="molecule type" value="Genomic_DNA"/>
</dbReference>
<evidence type="ECO:0000259" key="13">
    <source>
        <dbReference type="PROSITE" id="PS50125"/>
    </source>
</evidence>
<dbReference type="GO" id="GO:0005524">
    <property type="term" value="F:ATP binding"/>
    <property type="evidence" value="ECO:0007669"/>
    <property type="project" value="UniProtKB-KW"/>
</dbReference>
<keyword evidence="9 12" id="KW-1133">Transmembrane helix</keyword>
<keyword evidence="5" id="KW-0479">Metal-binding</keyword>
<dbReference type="GO" id="GO:0004016">
    <property type="term" value="F:adenylate cyclase activity"/>
    <property type="evidence" value="ECO:0007669"/>
    <property type="project" value="UniProtKB-EC"/>
</dbReference>
<sequence length="527" mass="61349">MEEAVQNMPLSKYDQWFKIKDINPLVLIFRNLSTEFDFIKQPDPLFKYYILSDLLILTCVVAIQNFAQTDWNTIFGYVSVVFVMFVLLPLAWIYGFWYCYRYNNKDGKKNPIATQAYKFSGAIMENIIYRVAIYFTICLLCAGTVFSEMIQCEYFNTGSNASNKTLISIFIDILHRRETEQKCIIPWHMTETCALIIIINFTFLRIHLWLKVIVATLITAGYSFFLWHFDDAFHEGSEALNHEVSGPVAHIVFIIYLTLTLHFIDRQSDYMHRLDHQWRTQLNEEQEQAHFFHDVNYKLLNNILPGHVADYYTDSNRKNGLYYEEYTEANYVAVMFASILNYDKDMPDKVLLTYLSGMITAFDQILLDKYDNVVEKIKIANWTYMAASGLDPGRRYSGIEGRRARRNAIMSLLNFAVDIRKHIKRNDREFQNPKLRIGIAHGPVTAGVVGSKKPLYDIWGDPVNMASRMESTGREDHIQVMQETAHVIQEHGFSCTFRGHTFVKGRSTEVPTYFVDIDEDDNLIRTS</sequence>
<accession>A0AAW1ITW2</accession>
<dbReference type="PROSITE" id="PS50125">
    <property type="entry name" value="GUANYLATE_CYCLASE_2"/>
    <property type="match status" value="1"/>
</dbReference>
<evidence type="ECO:0000256" key="12">
    <source>
        <dbReference type="SAM" id="Phobius"/>
    </source>
</evidence>
<evidence type="ECO:0000313" key="15">
    <source>
        <dbReference type="Proteomes" id="UP001458880"/>
    </source>
</evidence>
<dbReference type="PANTHER" id="PTHR45627">
    <property type="entry name" value="ADENYLATE CYCLASE TYPE 1"/>
    <property type="match status" value="1"/>
</dbReference>
<dbReference type="PANTHER" id="PTHR45627:SF23">
    <property type="entry name" value="AT30656P-RELATED"/>
    <property type="match status" value="1"/>
</dbReference>
<evidence type="ECO:0000256" key="2">
    <source>
        <dbReference type="ARBA" id="ARBA00004141"/>
    </source>
</evidence>
<keyword evidence="11" id="KW-0456">Lyase</keyword>
<protein>
    <recommendedName>
        <fullName evidence="3">adenylate cyclase</fullName>
        <ecNumber evidence="3">4.6.1.1</ecNumber>
    </recommendedName>
</protein>
<dbReference type="CDD" id="cd07302">
    <property type="entry name" value="CHD"/>
    <property type="match status" value="1"/>
</dbReference>
<evidence type="ECO:0000256" key="3">
    <source>
        <dbReference type="ARBA" id="ARBA00012201"/>
    </source>
</evidence>